<feature type="region of interest" description="Disordered" evidence="1">
    <location>
        <begin position="19"/>
        <end position="63"/>
    </location>
</feature>
<reference evidence="3 4" key="1">
    <citation type="submission" date="2024-02" db="EMBL/GenBank/DDBJ databases">
        <authorList>
            <person name="Chen Y."/>
            <person name="Shah S."/>
            <person name="Dougan E. K."/>
            <person name="Thang M."/>
            <person name="Chan C."/>
        </authorList>
    </citation>
    <scope>NUCLEOTIDE SEQUENCE [LARGE SCALE GENOMIC DNA]</scope>
</reference>
<dbReference type="Proteomes" id="UP001642464">
    <property type="component" value="Unassembled WGS sequence"/>
</dbReference>
<gene>
    <name evidence="3" type="ORF">SCF082_LOCUS4213</name>
</gene>
<feature type="transmembrane region" description="Helical" evidence="2">
    <location>
        <begin position="105"/>
        <end position="127"/>
    </location>
</feature>
<evidence type="ECO:0000256" key="1">
    <source>
        <dbReference type="SAM" id="MobiDB-lite"/>
    </source>
</evidence>
<proteinExistence type="predicted"/>
<feature type="compositionally biased region" description="Basic and acidic residues" evidence="1">
    <location>
        <begin position="31"/>
        <end position="40"/>
    </location>
</feature>
<name>A0ABP0I0X0_9DINO</name>
<keyword evidence="4" id="KW-1185">Reference proteome</keyword>
<feature type="compositionally biased region" description="Basic and acidic residues" evidence="1">
    <location>
        <begin position="49"/>
        <end position="63"/>
    </location>
</feature>
<accession>A0ABP0I0X0</accession>
<evidence type="ECO:0000313" key="3">
    <source>
        <dbReference type="EMBL" id="CAK8995104.1"/>
    </source>
</evidence>
<dbReference type="EMBL" id="CAXAMM010002191">
    <property type="protein sequence ID" value="CAK8995104.1"/>
    <property type="molecule type" value="Genomic_DNA"/>
</dbReference>
<keyword evidence="2" id="KW-0812">Transmembrane</keyword>
<comment type="caution">
    <text evidence="3">The sequence shown here is derived from an EMBL/GenBank/DDBJ whole genome shotgun (WGS) entry which is preliminary data.</text>
</comment>
<dbReference type="EMBL" id="CAXAMM010002191">
    <property type="protein sequence ID" value="CAK8995106.1"/>
    <property type="molecule type" value="Genomic_DNA"/>
</dbReference>
<organism evidence="3 4">
    <name type="scientific">Durusdinium trenchii</name>
    <dbReference type="NCBI Taxonomy" id="1381693"/>
    <lineage>
        <taxon>Eukaryota</taxon>
        <taxon>Sar</taxon>
        <taxon>Alveolata</taxon>
        <taxon>Dinophyceae</taxon>
        <taxon>Suessiales</taxon>
        <taxon>Symbiodiniaceae</taxon>
        <taxon>Durusdinium</taxon>
    </lineage>
</organism>
<keyword evidence="2" id="KW-1133">Transmembrane helix</keyword>
<evidence type="ECO:0000313" key="4">
    <source>
        <dbReference type="Proteomes" id="UP001642464"/>
    </source>
</evidence>
<evidence type="ECO:0000256" key="2">
    <source>
        <dbReference type="SAM" id="Phobius"/>
    </source>
</evidence>
<feature type="transmembrane region" description="Helical" evidence="2">
    <location>
        <begin position="77"/>
        <end position="99"/>
    </location>
</feature>
<sequence>MAPLVAEAAFEVAAAEVNATKKSRAASPAPKAKEGKEESAKVASPSAEKTSKAKGAETAKTEKAEIEKKPHRFSIRATIGIVTLLVVLVTLCFFMPSPLILPSTVYLMIGGLIVATIALAAGIALAVKKFKFSIASKKES</sequence>
<protein>
    <submittedName>
        <fullName evidence="3">Uncharacterized protein</fullName>
    </submittedName>
</protein>
<keyword evidence="2" id="KW-0472">Membrane</keyword>